<feature type="transmembrane region" description="Helical" evidence="6">
    <location>
        <begin position="156"/>
        <end position="174"/>
    </location>
</feature>
<keyword evidence="8" id="KW-1185">Reference proteome</keyword>
<evidence type="ECO:0000256" key="6">
    <source>
        <dbReference type="SAM" id="Phobius"/>
    </source>
</evidence>
<feature type="transmembrane region" description="Helical" evidence="6">
    <location>
        <begin position="213"/>
        <end position="236"/>
    </location>
</feature>
<dbReference type="GO" id="GO:0005886">
    <property type="term" value="C:plasma membrane"/>
    <property type="evidence" value="ECO:0007669"/>
    <property type="project" value="UniProtKB-SubCell"/>
</dbReference>
<dbReference type="RefSeq" id="WP_011699111.1">
    <property type="nucleotide sequence ID" value="NC_008554.1"/>
</dbReference>
<dbReference type="EMBL" id="CP000478">
    <property type="protein sequence ID" value="ABK17942.1"/>
    <property type="molecule type" value="Genomic_DNA"/>
</dbReference>
<dbReference type="eggNOG" id="COG2244">
    <property type="taxonomic scope" value="Bacteria"/>
</dbReference>
<keyword evidence="2" id="KW-1003">Cell membrane</keyword>
<keyword evidence="4 6" id="KW-1133">Transmembrane helix</keyword>
<dbReference type="STRING" id="335543.Sfum_2260"/>
<proteinExistence type="predicted"/>
<dbReference type="Pfam" id="PF13440">
    <property type="entry name" value="Polysacc_synt_3"/>
    <property type="match status" value="1"/>
</dbReference>
<name>A0LKJ0_SYNFM</name>
<gene>
    <name evidence="7" type="ordered locus">Sfum_2260</name>
</gene>
<dbReference type="InParanoid" id="A0LKJ0"/>
<organism evidence="7 8">
    <name type="scientific">Syntrophobacter fumaroxidans (strain DSM 10017 / MPOB)</name>
    <dbReference type="NCBI Taxonomy" id="335543"/>
    <lineage>
        <taxon>Bacteria</taxon>
        <taxon>Pseudomonadati</taxon>
        <taxon>Thermodesulfobacteriota</taxon>
        <taxon>Syntrophobacteria</taxon>
        <taxon>Syntrophobacterales</taxon>
        <taxon>Syntrophobacteraceae</taxon>
        <taxon>Syntrophobacter</taxon>
    </lineage>
</organism>
<feature type="transmembrane region" description="Helical" evidence="6">
    <location>
        <begin position="91"/>
        <end position="113"/>
    </location>
</feature>
<feature type="transmembrane region" description="Helical" evidence="6">
    <location>
        <begin position="300"/>
        <end position="317"/>
    </location>
</feature>
<feature type="transmembrane region" description="Helical" evidence="6">
    <location>
        <begin position="393"/>
        <end position="414"/>
    </location>
</feature>
<dbReference type="PANTHER" id="PTHR30250">
    <property type="entry name" value="PST FAMILY PREDICTED COLANIC ACID TRANSPORTER"/>
    <property type="match status" value="1"/>
</dbReference>
<evidence type="ECO:0000256" key="1">
    <source>
        <dbReference type="ARBA" id="ARBA00004651"/>
    </source>
</evidence>
<evidence type="ECO:0000256" key="2">
    <source>
        <dbReference type="ARBA" id="ARBA00022475"/>
    </source>
</evidence>
<keyword evidence="3 6" id="KW-0812">Transmembrane</keyword>
<evidence type="ECO:0000256" key="5">
    <source>
        <dbReference type="ARBA" id="ARBA00023136"/>
    </source>
</evidence>
<comment type="subcellular location">
    <subcellularLocation>
        <location evidence="1">Cell membrane</location>
        <topology evidence="1">Multi-pass membrane protein</topology>
    </subcellularLocation>
</comment>
<dbReference type="KEGG" id="sfu:Sfum_2260"/>
<feature type="transmembrane region" description="Helical" evidence="6">
    <location>
        <begin position="337"/>
        <end position="360"/>
    </location>
</feature>
<dbReference type="InterPro" id="IPR050833">
    <property type="entry name" value="Poly_Biosynth_Transport"/>
</dbReference>
<dbReference type="HOGENOM" id="CLU_577129_0_0_7"/>
<dbReference type="PANTHER" id="PTHR30250:SF11">
    <property type="entry name" value="O-ANTIGEN TRANSPORTER-RELATED"/>
    <property type="match status" value="1"/>
</dbReference>
<feature type="transmembrane region" description="Helical" evidence="6">
    <location>
        <begin position="119"/>
        <end position="144"/>
    </location>
</feature>
<evidence type="ECO:0000256" key="4">
    <source>
        <dbReference type="ARBA" id="ARBA00022989"/>
    </source>
</evidence>
<evidence type="ECO:0000313" key="8">
    <source>
        <dbReference type="Proteomes" id="UP000001784"/>
    </source>
</evidence>
<evidence type="ECO:0000313" key="7">
    <source>
        <dbReference type="EMBL" id="ABK17942.1"/>
    </source>
</evidence>
<feature type="transmembrane region" description="Helical" evidence="6">
    <location>
        <begin position="367"/>
        <end position="387"/>
    </location>
</feature>
<accession>A0LKJ0</accession>
<dbReference type="OrthoDB" id="5442014at2"/>
<sequence>MTDSPPTIHKRSSHRIISKLAYLLSARWVREALQGVFLIVLARMSSTTYGEFMLALNVGQVLLFVVEFGLDQHLVPQLAQKKNRQGEVLMQFTMLKVILLFAGMIGMLLFVHWQGYAPSLRILVLVIGTGVGLEAVASSFFVACQMQGRQDLEGKLKSLGATAGFGYGIGALYLGALPLIVAFFKLIETLVNMAGSMLIVLRQSRLRFAVPDLCSIYATGRGSLVFTLMAVATILYGKANLFFLQSHAGAEAVAQYGVTWQLVDGMSSITSNVLLRNILYPLFVNLWQSDRTELSAVAENAARWLLAVAMPLMFVLYVESDRIIPLLYGSGYSDAVWMQKILVPTIGISFIHNLAAYLMLTSGRERLLLGFYVAGLVFNLMLCLTLIPGSPLMGTVLAIVLTKGVVAVMTVYTCQVSLRILQRRSMLHLGAALVLGAAAYWLAGKFVFRELAEALAVVPTLVLGYRWWKEFSGRPRPASEAA</sequence>
<dbReference type="Proteomes" id="UP000001784">
    <property type="component" value="Chromosome"/>
</dbReference>
<feature type="transmembrane region" description="Helical" evidence="6">
    <location>
        <begin position="426"/>
        <end position="444"/>
    </location>
</feature>
<reference evidence="7 8" key="1">
    <citation type="submission" date="2006-10" db="EMBL/GenBank/DDBJ databases">
        <title>Complete sequence of Syntrophobacter fumaroxidans MPOB.</title>
        <authorList>
            <consortium name="US DOE Joint Genome Institute"/>
            <person name="Copeland A."/>
            <person name="Lucas S."/>
            <person name="Lapidus A."/>
            <person name="Barry K."/>
            <person name="Detter J.C."/>
            <person name="Glavina del Rio T."/>
            <person name="Hammon N."/>
            <person name="Israni S."/>
            <person name="Pitluck S."/>
            <person name="Goltsman E.G."/>
            <person name="Martinez M."/>
            <person name="Schmutz J."/>
            <person name="Larimer F."/>
            <person name="Land M."/>
            <person name="Hauser L."/>
            <person name="Kyrpides N."/>
            <person name="Kim E."/>
            <person name="Boone D.R."/>
            <person name="Brockman F."/>
            <person name="Culley D."/>
            <person name="Ferry J."/>
            <person name="Gunsalus R."/>
            <person name="McInerney M.J."/>
            <person name="Morrison M."/>
            <person name="Plugge C."/>
            <person name="Rohlin L."/>
            <person name="Scholten J."/>
            <person name="Sieber J."/>
            <person name="Stams A.J.M."/>
            <person name="Worm P."/>
            <person name="Henstra A.M."/>
            <person name="Richardson P."/>
        </authorList>
    </citation>
    <scope>NUCLEOTIDE SEQUENCE [LARGE SCALE GENOMIC DNA]</scope>
    <source>
        <strain evidence="8">DSM 10017 / MPOB</strain>
    </source>
</reference>
<protein>
    <submittedName>
        <fullName evidence="7">Polysaccharide biosynthesis protein</fullName>
    </submittedName>
</protein>
<keyword evidence="5 6" id="KW-0472">Membrane</keyword>
<evidence type="ECO:0000256" key="3">
    <source>
        <dbReference type="ARBA" id="ARBA00022692"/>
    </source>
</evidence>
<dbReference type="AlphaFoldDB" id="A0LKJ0"/>